<keyword evidence="2" id="KW-1185">Reference proteome</keyword>
<proteinExistence type="predicted"/>
<dbReference type="EMBL" id="BMAU01021203">
    <property type="protein sequence ID" value="GFX98752.1"/>
    <property type="molecule type" value="Genomic_DNA"/>
</dbReference>
<evidence type="ECO:0000313" key="2">
    <source>
        <dbReference type="Proteomes" id="UP000887159"/>
    </source>
</evidence>
<evidence type="ECO:0000313" key="1">
    <source>
        <dbReference type="EMBL" id="GFX98752.1"/>
    </source>
</evidence>
<gene>
    <name evidence="1" type="ORF">TNCV_1503301</name>
</gene>
<reference evidence="1" key="1">
    <citation type="submission" date="2020-08" db="EMBL/GenBank/DDBJ databases">
        <title>Multicomponent nature underlies the extraordinary mechanical properties of spider dragline silk.</title>
        <authorList>
            <person name="Kono N."/>
            <person name="Nakamura H."/>
            <person name="Mori M."/>
            <person name="Yoshida Y."/>
            <person name="Ohtoshi R."/>
            <person name="Malay A.D."/>
            <person name="Moran D.A.P."/>
            <person name="Tomita M."/>
            <person name="Numata K."/>
            <person name="Arakawa K."/>
        </authorList>
    </citation>
    <scope>NUCLEOTIDE SEQUENCE</scope>
</reference>
<protein>
    <submittedName>
        <fullName evidence="1">Uncharacterized protein</fullName>
    </submittedName>
</protein>
<dbReference type="Proteomes" id="UP000887159">
    <property type="component" value="Unassembled WGS sequence"/>
</dbReference>
<organism evidence="1 2">
    <name type="scientific">Trichonephila clavipes</name>
    <name type="common">Golden silk orbweaver</name>
    <name type="synonym">Nephila clavipes</name>
    <dbReference type="NCBI Taxonomy" id="2585209"/>
    <lineage>
        <taxon>Eukaryota</taxon>
        <taxon>Metazoa</taxon>
        <taxon>Ecdysozoa</taxon>
        <taxon>Arthropoda</taxon>
        <taxon>Chelicerata</taxon>
        <taxon>Arachnida</taxon>
        <taxon>Araneae</taxon>
        <taxon>Araneomorphae</taxon>
        <taxon>Entelegynae</taxon>
        <taxon>Araneoidea</taxon>
        <taxon>Nephilidae</taxon>
        <taxon>Trichonephila</taxon>
    </lineage>
</organism>
<dbReference type="AlphaFoldDB" id="A0A8X6RTF8"/>
<sequence length="116" mass="13002">MPREGDQKVIFACLVYYDSELKKIFDVQRYVLNQESSTFFRRTRDRQVCSQGVCESAPAVQENVSLQTLTAGEAQCERLFANQYAAIAGSETALDPTNRRSDTLPANCSSCSEKFT</sequence>
<name>A0A8X6RTF8_TRICX</name>
<comment type="caution">
    <text evidence="1">The sequence shown here is derived from an EMBL/GenBank/DDBJ whole genome shotgun (WGS) entry which is preliminary data.</text>
</comment>
<accession>A0A8X6RTF8</accession>